<protein>
    <recommendedName>
        <fullName evidence="1">Cellulose biosynthesis protein BcsE</fullName>
    </recommendedName>
</protein>
<dbReference type="AlphaFoldDB" id="A0A4S2B9M1"/>
<comment type="caution">
    <text evidence="2">The sequence shown here is derived from an EMBL/GenBank/DDBJ whole genome shotgun (WGS) entry which is preliminary data.</text>
</comment>
<evidence type="ECO:0000256" key="1">
    <source>
        <dbReference type="NCBIfam" id="TIGR03369"/>
    </source>
</evidence>
<name>A0A4S2B9M1_STUST</name>
<dbReference type="Pfam" id="PF10995">
    <property type="entry name" value="CBP_BcsE"/>
    <property type="match status" value="1"/>
</dbReference>
<gene>
    <name evidence="2" type="primary">bcsE</name>
    <name evidence="2" type="ORF">N7335_17470</name>
</gene>
<dbReference type="EMBL" id="JAODZE010000024">
    <property type="protein sequence ID" value="MDH0148183.1"/>
    <property type="molecule type" value="Genomic_DNA"/>
</dbReference>
<dbReference type="GO" id="GO:0035438">
    <property type="term" value="F:cyclic-di-GMP binding"/>
    <property type="evidence" value="ECO:0007669"/>
    <property type="project" value="InterPro"/>
</dbReference>
<organism evidence="2 3">
    <name type="scientific">Stutzerimonas stutzeri</name>
    <name type="common">Pseudomonas stutzeri</name>
    <dbReference type="NCBI Taxonomy" id="316"/>
    <lineage>
        <taxon>Bacteria</taxon>
        <taxon>Pseudomonadati</taxon>
        <taxon>Pseudomonadota</taxon>
        <taxon>Gammaproteobacteria</taxon>
        <taxon>Pseudomonadales</taxon>
        <taxon>Pseudomonadaceae</taxon>
        <taxon>Stutzerimonas</taxon>
    </lineage>
</organism>
<reference evidence="2" key="1">
    <citation type="submission" date="2022-09" db="EMBL/GenBank/DDBJ databases">
        <title>Intensive care unit water sources are persistently colonized with multi-drug resistant bacteria and are the site of extensive horizontal gene transfer of antibiotic resistance genes.</title>
        <authorList>
            <person name="Diorio-Toth L."/>
        </authorList>
    </citation>
    <scope>NUCLEOTIDE SEQUENCE</scope>
    <source>
        <strain evidence="2">GD04147</strain>
    </source>
</reference>
<evidence type="ECO:0000313" key="3">
    <source>
        <dbReference type="Proteomes" id="UP001158076"/>
    </source>
</evidence>
<dbReference type="InterPro" id="IPR017745">
    <property type="entry name" value="BcsE"/>
</dbReference>
<evidence type="ECO:0000313" key="2">
    <source>
        <dbReference type="EMBL" id="MDH0148183.1"/>
    </source>
</evidence>
<dbReference type="NCBIfam" id="TIGR03369">
    <property type="entry name" value="cellulose_bcsE"/>
    <property type="match status" value="1"/>
</dbReference>
<dbReference type="Proteomes" id="UP001158076">
    <property type="component" value="Unassembled WGS sequence"/>
</dbReference>
<dbReference type="RefSeq" id="WP_014595552.1">
    <property type="nucleotide sequence ID" value="NZ_BCAJ01000004.1"/>
</dbReference>
<proteinExistence type="predicted"/>
<sequence>MLLFRQNQQLPAPLGLDGIEWPIFALNDGRLHWIMAEKASDAALLTRQVIGNMAAGQRAAMIADAARQRHALADLPADAGPGELLALTLTPDHFEAMLRRLDSELDRSGNMRTRYILLNLPTQAWERLAGPRLSSWLTRIGAWLLERRATLLIISDGVSDALSEGLLRLSHYLAGFASLTQTPSGTRLYLHHWQSERGMTSARQFALRHQADGFQLTACGEFGEVLEHPDQGRFHAERSVLEGVHNLSTQWRLFESRAALLAHAETARAASVLFAITDNEQVDELAHQLNRLRRICGNQLKLIIRETAPCLRYRDEQLLLAGGASLVVPFGTSLPRFLTMVESAQGHIWQRQLSDIDASLDKLKPLPLRGQLSPRRFAEAAREMWAGSTTGEIVHQLVRLQPVPGLSLEQVLGQAHLRRNGDIACIVDKALYLFLFACRAESLEAALDNIFGVTWQELFLGLEQLADLEPLSGPGFHGETLSLPGNETLVNEPAPGRQLQPRPLTLSLVTQP</sequence>
<accession>A0A4S2B9M1</accession>